<accession>A0ABP1G0X9</accession>
<evidence type="ECO:0000256" key="1">
    <source>
        <dbReference type="SAM" id="Coils"/>
    </source>
</evidence>
<gene>
    <name evidence="3" type="primary">g5941</name>
    <name evidence="3" type="ORF">VP750_LOCUS5086</name>
</gene>
<sequence>MRTKVADLEAALQANEDTLKALKKEREESARRKAFAARQISTVAAKDQEIAELKTAALVTEQLAARATALCAAAQQSVRLAETAKEAAISCAASAGARTAAARRLIRSAQGRIRSLLAESSEKEKSILDLQGRPIDLSAGTTISSAPATPADPTQSATEPAPTFSAPATPEHPARAASAPDITPSAPATSGDPALAASGIARSSPACLDHPLLQYPEEAPARSTAEVVPNGAAETCVALPKACLPAWLPI</sequence>
<evidence type="ECO:0000313" key="4">
    <source>
        <dbReference type="Proteomes" id="UP001497392"/>
    </source>
</evidence>
<keyword evidence="1" id="KW-0175">Coiled coil</keyword>
<feature type="compositionally biased region" description="Polar residues" evidence="2">
    <location>
        <begin position="139"/>
        <end position="158"/>
    </location>
</feature>
<feature type="region of interest" description="Disordered" evidence="2">
    <location>
        <begin position="138"/>
        <end position="197"/>
    </location>
</feature>
<name>A0ABP1G0X9_9CHLO</name>
<dbReference type="EMBL" id="CAXHTA020000008">
    <property type="protein sequence ID" value="CAL5223427.1"/>
    <property type="molecule type" value="Genomic_DNA"/>
</dbReference>
<feature type="coiled-coil region" evidence="1">
    <location>
        <begin position="5"/>
        <end position="39"/>
    </location>
</feature>
<comment type="caution">
    <text evidence="3">The sequence shown here is derived from an EMBL/GenBank/DDBJ whole genome shotgun (WGS) entry which is preliminary data.</text>
</comment>
<organism evidence="3 4">
    <name type="scientific">Coccomyxa viridis</name>
    <dbReference type="NCBI Taxonomy" id="1274662"/>
    <lineage>
        <taxon>Eukaryota</taxon>
        <taxon>Viridiplantae</taxon>
        <taxon>Chlorophyta</taxon>
        <taxon>core chlorophytes</taxon>
        <taxon>Trebouxiophyceae</taxon>
        <taxon>Trebouxiophyceae incertae sedis</taxon>
        <taxon>Coccomyxaceae</taxon>
        <taxon>Coccomyxa</taxon>
    </lineage>
</organism>
<keyword evidence="4" id="KW-1185">Reference proteome</keyword>
<evidence type="ECO:0000313" key="3">
    <source>
        <dbReference type="EMBL" id="CAL5223427.1"/>
    </source>
</evidence>
<reference evidence="3 4" key="1">
    <citation type="submission" date="2024-06" db="EMBL/GenBank/DDBJ databases">
        <authorList>
            <person name="Kraege A."/>
            <person name="Thomma B."/>
        </authorList>
    </citation>
    <scope>NUCLEOTIDE SEQUENCE [LARGE SCALE GENOMIC DNA]</scope>
</reference>
<protein>
    <submittedName>
        <fullName evidence="3">G5941 protein</fullName>
    </submittedName>
</protein>
<dbReference type="Proteomes" id="UP001497392">
    <property type="component" value="Unassembled WGS sequence"/>
</dbReference>
<evidence type="ECO:0000256" key="2">
    <source>
        <dbReference type="SAM" id="MobiDB-lite"/>
    </source>
</evidence>
<proteinExistence type="predicted"/>